<dbReference type="InterPro" id="IPR036909">
    <property type="entry name" value="Cyt_c-like_dom_sf"/>
</dbReference>
<dbReference type="SUPFAM" id="SSF63829">
    <property type="entry name" value="Calcium-dependent phosphotriesterase"/>
    <property type="match status" value="1"/>
</dbReference>
<dbReference type="InterPro" id="IPR051344">
    <property type="entry name" value="Vgb"/>
</dbReference>
<evidence type="ECO:0000313" key="1">
    <source>
        <dbReference type="EMBL" id="MEQ7156149.1"/>
    </source>
</evidence>
<comment type="caution">
    <text evidence="1">The sequence shown here is derived from an EMBL/GenBank/DDBJ whole genome shotgun (WGS) entry which is preliminary data.</text>
</comment>
<protein>
    <recommendedName>
        <fullName evidence="3">Cytochrome C</fullName>
    </recommendedName>
</protein>
<dbReference type="Proteomes" id="UP001445732">
    <property type="component" value="Unassembled WGS sequence"/>
</dbReference>
<dbReference type="Pfam" id="PF24684">
    <property type="entry name" value="Vgb_lyase"/>
    <property type="match status" value="1"/>
</dbReference>
<name>A0ABV1NRB3_9CAUL</name>
<accession>A0ABV1NRB3</accession>
<reference evidence="1 2" key="1">
    <citation type="submission" date="2024-06" db="EMBL/GenBank/DDBJ databases">
        <title>Brevundimonas sp. C11.</title>
        <authorList>
            <person name="Maltman C."/>
        </authorList>
    </citation>
    <scope>NUCLEOTIDE SEQUENCE [LARGE SCALE GENOMIC DNA]</scope>
    <source>
        <strain evidence="1 2">C11</strain>
    </source>
</reference>
<dbReference type="Gene3D" id="2.130.10.10">
    <property type="entry name" value="YVTN repeat-like/Quinoprotein amine dehydrogenase"/>
    <property type="match status" value="1"/>
</dbReference>
<dbReference type="Gene3D" id="1.10.760.10">
    <property type="entry name" value="Cytochrome c-like domain"/>
    <property type="match status" value="1"/>
</dbReference>
<proteinExistence type="predicted"/>
<dbReference type="PANTHER" id="PTHR40274">
    <property type="entry name" value="VIRGINIAMYCIN B LYASE"/>
    <property type="match status" value="1"/>
</dbReference>
<dbReference type="SUPFAM" id="SSF46626">
    <property type="entry name" value="Cytochrome c"/>
    <property type="match status" value="1"/>
</dbReference>
<dbReference type="PANTHER" id="PTHR40274:SF3">
    <property type="entry name" value="VIRGINIAMYCIN B LYASE"/>
    <property type="match status" value="1"/>
</dbReference>
<evidence type="ECO:0008006" key="3">
    <source>
        <dbReference type="Google" id="ProtNLM"/>
    </source>
</evidence>
<sequence>MTSGPTANRILRSFALIAAPFVVQCAPETVREQGPAAPTSLIEATGRAQVDSLCSSCHGVSHITMSTGYTREHWDALVSGMVELSPADRETVLDYLSTHYPPSGSPRPARIVDGPLRVSFQAWRTRQLGQRPRDPVQAPDGSIWYVGQQGNTIGQIDPRTSEVREWPLPAEALPHSVNIDAQGGVWYMGNGNGTIGRFDPATGQAREYPMPDPDARDPHTAEFDANGIMWFTLQRSNMIGRFDPRTGDIRLVTVEREGARPYGIKVASDGTLWIACNGSNCLIRMDPRTMALTEIDLPGDDTTVRRLDISSDGRIWYVNSGRGRLGVYDPGTGQTREWDSPSGPESHPYAIAVIDDIVWYSESGVRPDPLVRFDPRTETFQSRPIQAGQLRGGIVRHMRATRDGNLLMHQGSANSVILATLPRAG</sequence>
<dbReference type="RefSeq" id="WP_349685300.1">
    <property type="nucleotide sequence ID" value="NZ_JBEGDD010000011.1"/>
</dbReference>
<dbReference type="InterPro" id="IPR015943">
    <property type="entry name" value="WD40/YVTN_repeat-like_dom_sf"/>
</dbReference>
<dbReference type="EMBL" id="JBEGDD010000011">
    <property type="protein sequence ID" value="MEQ7156149.1"/>
    <property type="molecule type" value="Genomic_DNA"/>
</dbReference>
<keyword evidence="2" id="KW-1185">Reference proteome</keyword>
<gene>
    <name evidence="1" type="ORF">ABN401_13075</name>
</gene>
<organism evidence="1 2">
    <name type="scientific">Brevundimonas aurifodinae</name>
    <dbReference type="NCBI Taxonomy" id="1508312"/>
    <lineage>
        <taxon>Bacteria</taxon>
        <taxon>Pseudomonadati</taxon>
        <taxon>Pseudomonadota</taxon>
        <taxon>Alphaproteobacteria</taxon>
        <taxon>Caulobacterales</taxon>
        <taxon>Caulobacteraceae</taxon>
        <taxon>Brevundimonas</taxon>
    </lineage>
</organism>
<evidence type="ECO:0000313" key="2">
    <source>
        <dbReference type="Proteomes" id="UP001445732"/>
    </source>
</evidence>